<organism evidence="7 8">
    <name type="scientific">Anoxybacillus flavithermus (strain DSM 21510 / WK1)</name>
    <dbReference type="NCBI Taxonomy" id="491915"/>
    <lineage>
        <taxon>Bacteria</taxon>
        <taxon>Bacillati</taxon>
        <taxon>Bacillota</taxon>
        <taxon>Bacilli</taxon>
        <taxon>Bacillales</taxon>
        <taxon>Anoxybacillaceae</taxon>
        <taxon>Anoxybacillus</taxon>
    </lineage>
</organism>
<evidence type="ECO:0000256" key="6">
    <source>
        <dbReference type="SAM" id="MobiDB-lite"/>
    </source>
</evidence>
<comment type="similarity">
    <text evidence="1 5">Belongs to the bacterial solute-binding protein 1 family.</text>
</comment>
<dbReference type="STRING" id="491915.Aflv_2191"/>
<keyword evidence="3 5" id="KW-0762">Sugar transport</keyword>
<sequence>MKGRKKSIFIQKKTKKIVVKTENDSIMKIKVVQSFSQNKNESVCTYYENIGGVEMKKTVSIFSSLALLAGVMAGCGPQDEAKPKENENEGKTEVSEDGMPPKPEKLVVWEDVKRGVALEPAIKAFEEKYGIKVEYKEVEMATKQRDQLRLDGPAGTGPDVITVPHDQIGQLVTEGLIREINVDQSVLDTFTESSIAAQMYDGKLYGLPKAVETPVFIYNKKLMDKAPETMDELYQFSKEFTKGDKYGFLALWDNFYFAHGVIAGMGGYVFKNNNGALDRNDIGLNNEGAVKGTEYIQMWYKELFPKGIIGENGGSAMDGLFNEGKAASVMNGPWAFQGMRDAGIDIGVAPMPKLPNGEPVKTFMGVKGWHVSAFSKHPEWATKLIEFLTNEENAKKRFELTREIPPVKSLINDPLIAEDEGAKAVAIQSQYAIPMPNIPEMAEVWGPMATALQLVANQKAEPKQALDEAVKTIKTNIETNHPSK</sequence>
<reference evidence="7 8" key="1">
    <citation type="journal article" date="2008" name="Genome Biol.">
        <title>Encapsulated in silica: genome, proteome and physiology of the thermophilic bacterium Anoxybacillus flavithermus WK1.</title>
        <authorList>
            <person name="Saw J.H."/>
            <person name="Mountain B.W."/>
            <person name="Feng L."/>
            <person name="Omelchenko M.V."/>
            <person name="Hou S."/>
            <person name="Saito J.A."/>
            <person name="Stott M.B."/>
            <person name="Li D."/>
            <person name="Zhao G."/>
            <person name="Wu J."/>
            <person name="Galperin M.Y."/>
            <person name="Koonin E.V."/>
            <person name="Makarova K.S."/>
            <person name="Wolf Y.I."/>
            <person name="Rigden D.J."/>
            <person name="Dunfield P.F."/>
            <person name="Wang L."/>
            <person name="Alam M."/>
        </authorList>
    </citation>
    <scope>NUCLEOTIDE SEQUENCE [LARGE SCALE GENOMIC DNA]</scope>
    <source>
        <strain evidence="8">DSM 21510 / WK1</strain>
    </source>
</reference>
<dbReference type="GO" id="GO:0055052">
    <property type="term" value="C:ATP-binding cassette (ABC) transporter complex, substrate-binding subunit-containing"/>
    <property type="evidence" value="ECO:0007669"/>
    <property type="project" value="TreeGrafter"/>
</dbReference>
<protein>
    <recommendedName>
        <fullName evidence="5">Maltodextrin-binding protein</fullName>
    </recommendedName>
</protein>
<evidence type="ECO:0000256" key="1">
    <source>
        <dbReference type="ARBA" id="ARBA00008520"/>
    </source>
</evidence>
<evidence type="ECO:0000256" key="4">
    <source>
        <dbReference type="ARBA" id="ARBA00022729"/>
    </source>
</evidence>
<dbReference type="AlphaFoldDB" id="B7GLU9"/>
<keyword evidence="4" id="KW-0732">Signal</keyword>
<keyword evidence="5" id="KW-0449">Lipoprotein</keyword>
<proteinExistence type="inferred from homology"/>
<dbReference type="InterPro" id="IPR006060">
    <property type="entry name" value="Maltose/Cyclodextrin-bd"/>
</dbReference>
<feature type="region of interest" description="Disordered" evidence="6">
    <location>
        <begin position="78"/>
        <end position="102"/>
    </location>
</feature>
<evidence type="ECO:0000256" key="5">
    <source>
        <dbReference type="RuleBase" id="RU365005"/>
    </source>
</evidence>
<name>B7GLU9_ANOFW</name>
<feature type="compositionally biased region" description="Basic and acidic residues" evidence="6">
    <location>
        <begin position="79"/>
        <end position="94"/>
    </location>
</feature>
<keyword evidence="5" id="KW-0472">Membrane</keyword>
<dbReference type="GO" id="GO:0015144">
    <property type="term" value="F:carbohydrate transmembrane transporter activity"/>
    <property type="evidence" value="ECO:0007669"/>
    <property type="project" value="InterPro"/>
</dbReference>
<comment type="subcellular location">
    <subcellularLocation>
        <location evidence="5">Cell membrane</location>
        <topology evidence="5">Lipid-anchor</topology>
    </subcellularLocation>
</comment>
<dbReference type="eggNOG" id="COG2182">
    <property type="taxonomic scope" value="Bacteria"/>
</dbReference>
<evidence type="ECO:0000313" key="8">
    <source>
        <dbReference type="Proteomes" id="UP000000742"/>
    </source>
</evidence>
<dbReference type="HOGENOM" id="CLU_031285_17_2_9"/>
<dbReference type="GO" id="GO:1901982">
    <property type="term" value="F:maltose binding"/>
    <property type="evidence" value="ECO:0007669"/>
    <property type="project" value="TreeGrafter"/>
</dbReference>
<dbReference type="PANTHER" id="PTHR30061">
    <property type="entry name" value="MALTOSE-BINDING PERIPLASMIC PROTEIN"/>
    <property type="match status" value="1"/>
</dbReference>
<evidence type="ECO:0000256" key="2">
    <source>
        <dbReference type="ARBA" id="ARBA00022448"/>
    </source>
</evidence>
<dbReference type="Proteomes" id="UP000000742">
    <property type="component" value="Chromosome"/>
</dbReference>
<dbReference type="PRINTS" id="PR00181">
    <property type="entry name" value="MALTOSEBP"/>
</dbReference>
<gene>
    <name evidence="7" type="ordered locus">Aflv_2191</name>
</gene>
<dbReference type="Gene3D" id="3.40.190.10">
    <property type="entry name" value="Periplasmic binding protein-like II"/>
    <property type="match status" value="2"/>
</dbReference>
<dbReference type="GO" id="GO:0042956">
    <property type="term" value="P:maltodextrin transmembrane transport"/>
    <property type="evidence" value="ECO:0007669"/>
    <property type="project" value="TreeGrafter"/>
</dbReference>
<dbReference type="InterPro" id="IPR006059">
    <property type="entry name" value="SBP"/>
</dbReference>
<dbReference type="Pfam" id="PF13416">
    <property type="entry name" value="SBP_bac_8"/>
    <property type="match status" value="1"/>
</dbReference>
<dbReference type="EMBL" id="CP000922">
    <property type="protein sequence ID" value="ACJ34550.1"/>
    <property type="molecule type" value="Genomic_DNA"/>
</dbReference>
<accession>B7GLU9</accession>
<evidence type="ECO:0000256" key="3">
    <source>
        <dbReference type="ARBA" id="ARBA00022597"/>
    </source>
</evidence>
<keyword evidence="5" id="KW-1003">Cell membrane</keyword>
<dbReference type="GO" id="GO:0015768">
    <property type="term" value="P:maltose transport"/>
    <property type="evidence" value="ECO:0007669"/>
    <property type="project" value="TreeGrafter"/>
</dbReference>
<keyword evidence="2 5" id="KW-0813">Transport</keyword>
<evidence type="ECO:0000313" key="7">
    <source>
        <dbReference type="EMBL" id="ACJ34550.1"/>
    </source>
</evidence>
<dbReference type="PANTHER" id="PTHR30061:SF50">
    <property type="entry name" value="MALTOSE_MALTODEXTRIN-BINDING PERIPLASMIC PROTEIN"/>
    <property type="match status" value="1"/>
</dbReference>
<dbReference type="SUPFAM" id="SSF53850">
    <property type="entry name" value="Periplasmic binding protein-like II"/>
    <property type="match status" value="1"/>
</dbReference>
<dbReference type="KEGG" id="afl:Aflv_2191"/>